<dbReference type="EMBL" id="KL584721">
    <property type="protein sequence ID" value="KEQ69610.1"/>
    <property type="molecule type" value="Genomic_DNA"/>
</dbReference>
<name>A0A074W981_9PEZI</name>
<protein>
    <recommendedName>
        <fullName evidence="1">Knr4/Smi1-like domain-containing protein</fullName>
    </recommendedName>
</protein>
<evidence type="ECO:0000259" key="1">
    <source>
        <dbReference type="SMART" id="SM00860"/>
    </source>
</evidence>
<dbReference type="HOGENOM" id="CLU_572495_0_0_1"/>
<dbReference type="GeneID" id="25414195"/>
<accession>A0A074W981</accession>
<dbReference type="InterPro" id="IPR018958">
    <property type="entry name" value="Knr4/Smi1-like_dom"/>
</dbReference>
<dbReference type="Pfam" id="PF09346">
    <property type="entry name" value="SMI1_KNR4"/>
    <property type="match status" value="1"/>
</dbReference>
<feature type="domain" description="Knr4/Smi1-like" evidence="1">
    <location>
        <begin position="267"/>
        <end position="440"/>
    </location>
</feature>
<dbReference type="InterPro" id="IPR037883">
    <property type="entry name" value="Knr4/Smi1-like_sf"/>
</dbReference>
<dbReference type="SUPFAM" id="SSF160631">
    <property type="entry name" value="SMI1/KNR4-like"/>
    <property type="match status" value="1"/>
</dbReference>
<dbReference type="Gene3D" id="3.40.1580.10">
    <property type="entry name" value="SMI1/KNR4-like"/>
    <property type="match status" value="1"/>
</dbReference>
<keyword evidence="3" id="KW-1185">Reference proteome</keyword>
<reference evidence="2 3" key="1">
    <citation type="journal article" date="2014" name="BMC Genomics">
        <title>Genome sequencing of four Aureobasidium pullulans varieties: biotechnological potential, stress tolerance, and description of new species.</title>
        <authorList>
            <person name="Gostin Ar C."/>
            <person name="Ohm R.A."/>
            <person name="Kogej T."/>
            <person name="Sonjak S."/>
            <person name="Turk M."/>
            <person name="Zajc J."/>
            <person name="Zalar P."/>
            <person name="Grube M."/>
            <person name="Sun H."/>
            <person name="Han J."/>
            <person name="Sharma A."/>
            <person name="Chiniquy J."/>
            <person name="Ngan C.Y."/>
            <person name="Lipzen A."/>
            <person name="Barry K."/>
            <person name="Grigoriev I.V."/>
            <person name="Gunde-Cimerman N."/>
        </authorList>
    </citation>
    <scope>NUCLEOTIDE SEQUENCE [LARGE SCALE GENOMIC DNA]</scope>
    <source>
        <strain evidence="2 3">CBS 147.97</strain>
    </source>
</reference>
<evidence type="ECO:0000313" key="3">
    <source>
        <dbReference type="Proteomes" id="UP000027730"/>
    </source>
</evidence>
<evidence type="ECO:0000313" key="2">
    <source>
        <dbReference type="EMBL" id="KEQ69610.1"/>
    </source>
</evidence>
<dbReference type="AlphaFoldDB" id="A0A074W981"/>
<gene>
    <name evidence="2" type="ORF">M436DRAFT_67260</name>
</gene>
<dbReference type="Proteomes" id="UP000027730">
    <property type="component" value="Unassembled WGS sequence"/>
</dbReference>
<dbReference type="RefSeq" id="XP_013423741.1">
    <property type="nucleotide sequence ID" value="XM_013568287.1"/>
</dbReference>
<sequence length="456" mass="51652">MAPLSAFLDEPPYVLSIPHLLAVERYILSLALRFALLGRIDAARDFTELLYSRPRLQNLELSGLRALVPYWRKTHFPAGIPGELKTDAYLDNYTSEKQQQGLQWCHYTPLDQRTEDEAGITASLSPVSIPYPQYRIPAQTVALDIAVKLAENRGVESSRDTRVLEVLAAIAERFPKAWELSRIIDSPNHVSVFMSGALARIWGFPDHELDSRAAELLEASRQRFWHGPSTRGPETISGLLESCNDDTVTRTALDDEVDNIASLYKPPATEQEIIDLEERLGVTLPEDFKAFLRISNGSEGIWNGYFPGPPLRSAAEIDWLDYSEYELMFDQLNLIQLENELDSDEFSEFPIFTEVICIASEDIYDVWLIPPGAMEHIRDHYKKLYDAVDDHGKRVIARAIDDFAGSWDEWENLKWGCCSWACGGSAQLDSYKSFKAWLENEAWDAKNVGREALESA</sequence>
<dbReference type="OrthoDB" id="2788868at2759"/>
<organism evidence="2 3">
    <name type="scientific">Aureobasidium namibiae CBS 147.97</name>
    <dbReference type="NCBI Taxonomy" id="1043004"/>
    <lineage>
        <taxon>Eukaryota</taxon>
        <taxon>Fungi</taxon>
        <taxon>Dikarya</taxon>
        <taxon>Ascomycota</taxon>
        <taxon>Pezizomycotina</taxon>
        <taxon>Dothideomycetes</taxon>
        <taxon>Dothideomycetidae</taxon>
        <taxon>Dothideales</taxon>
        <taxon>Saccotheciaceae</taxon>
        <taxon>Aureobasidium</taxon>
    </lineage>
</organism>
<dbReference type="SMART" id="SM00860">
    <property type="entry name" value="SMI1_KNR4"/>
    <property type="match status" value="1"/>
</dbReference>
<proteinExistence type="predicted"/>